<evidence type="ECO:0000313" key="1">
    <source>
        <dbReference type="Proteomes" id="UP000887569"/>
    </source>
</evidence>
<dbReference type="WBParaSite" id="PgR044_g060_t03">
    <property type="protein sequence ID" value="PgR044_g060_t03"/>
    <property type="gene ID" value="PgR044_g060"/>
</dbReference>
<organism evidence="1 2">
    <name type="scientific">Parascaris univalens</name>
    <name type="common">Nematode worm</name>
    <dbReference type="NCBI Taxonomy" id="6257"/>
    <lineage>
        <taxon>Eukaryota</taxon>
        <taxon>Metazoa</taxon>
        <taxon>Ecdysozoa</taxon>
        <taxon>Nematoda</taxon>
        <taxon>Chromadorea</taxon>
        <taxon>Rhabditida</taxon>
        <taxon>Spirurina</taxon>
        <taxon>Ascaridomorpha</taxon>
        <taxon>Ascaridoidea</taxon>
        <taxon>Ascarididae</taxon>
        <taxon>Parascaris</taxon>
    </lineage>
</organism>
<reference evidence="2" key="1">
    <citation type="submission" date="2022-11" db="UniProtKB">
        <authorList>
            <consortium name="WormBaseParasite"/>
        </authorList>
    </citation>
    <scope>IDENTIFICATION</scope>
</reference>
<name>A0A915BKU6_PARUN</name>
<evidence type="ECO:0000313" key="2">
    <source>
        <dbReference type="WBParaSite" id="PgR044_g060_t03"/>
    </source>
</evidence>
<proteinExistence type="predicted"/>
<protein>
    <submittedName>
        <fullName evidence="2">Transposase</fullName>
    </submittedName>
</protein>
<accession>A0A915BKU6</accession>
<dbReference type="AlphaFoldDB" id="A0A915BKU6"/>
<sequence length="86" mass="10067">AWNHQCLLLGHCCRYGRDFRETDIKISCSLARDSLLQLSSISRPLDRIPSYSFGQEMNNKYIGFKVNLIYDLMSVPLHWVAQNYVR</sequence>
<keyword evidence="1" id="KW-1185">Reference proteome</keyword>
<dbReference type="Proteomes" id="UP000887569">
    <property type="component" value="Unplaced"/>
</dbReference>